<feature type="transmembrane region" description="Helical" evidence="6">
    <location>
        <begin position="50"/>
        <end position="72"/>
    </location>
</feature>
<keyword evidence="9" id="KW-1185">Reference proteome</keyword>
<comment type="subcellular location">
    <subcellularLocation>
        <location evidence="1">Cell membrane</location>
        <topology evidence="1">Multi-pass membrane protein</topology>
    </subcellularLocation>
</comment>
<dbReference type="Pfam" id="PF09335">
    <property type="entry name" value="VTT_dom"/>
    <property type="match status" value="1"/>
</dbReference>
<dbReference type="PANTHER" id="PTHR42709">
    <property type="entry name" value="ALKALINE PHOSPHATASE LIKE PROTEIN"/>
    <property type="match status" value="1"/>
</dbReference>
<keyword evidence="4 6" id="KW-1133">Transmembrane helix</keyword>
<keyword evidence="3 6" id="KW-0812">Transmembrane</keyword>
<sequence length="203" mass="22574">MEKWITEFLEQFGAAGVGLLMLAENIFPPMPSEIVMPWAGYSVSQGNVSFIAVVTAGSIGSFLGALAWYLLARWIGKERLARWIDGHGAWLTITRRDLDQVDQWFEKWGSVAVLVCRMIPGIRTLISVPAGFAAMPIGRFSVFTAIGTVLWTALLAGIGWWLGDHYKDLAAPLSWVSMAVIAGLFAWWIWRVLRQRSARTTTT</sequence>
<feature type="transmembrane region" description="Helical" evidence="6">
    <location>
        <begin position="142"/>
        <end position="163"/>
    </location>
</feature>
<dbReference type="EMBL" id="BAABGA010000046">
    <property type="protein sequence ID" value="GAA4458693.1"/>
    <property type="molecule type" value="Genomic_DNA"/>
</dbReference>
<evidence type="ECO:0000256" key="4">
    <source>
        <dbReference type="ARBA" id="ARBA00022989"/>
    </source>
</evidence>
<dbReference type="InterPro" id="IPR051311">
    <property type="entry name" value="DedA_domain"/>
</dbReference>
<evidence type="ECO:0000313" key="9">
    <source>
        <dbReference type="Proteomes" id="UP001500840"/>
    </source>
</evidence>
<dbReference type="Proteomes" id="UP001500840">
    <property type="component" value="Unassembled WGS sequence"/>
</dbReference>
<feature type="domain" description="VTT" evidence="7">
    <location>
        <begin position="31"/>
        <end position="159"/>
    </location>
</feature>
<evidence type="ECO:0000256" key="2">
    <source>
        <dbReference type="ARBA" id="ARBA00022475"/>
    </source>
</evidence>
<feature type="transmembrane region" description="Helical" evidence="6">
    <location>
        <begin position="169"/>
        <end position="190"/>
    </location>
</feature>
<evidence type="ECO:0000256" key="6">
    <source>
        <dbReference type="SAM" id="Phobius"/>
    </source>
</evidence>
<keyword evidence="2" id="KW-1003">Cell membrane</keyword>
<dbReference type="PANTHER" id="PTHR42709:SF6">
    <property type="entry name" value="UNDECAPRENYL PHOSPHATE TRANSPORTER A"/>
    <property type="match status" value="1"/>
</dbReference>
<evidence type="ECO:0000259" key="7">
    <source>
        <dbReference type="Pfam" id="PF09335"/>
    </source>
</evidence>
<organism evidence="8 9">
    <name type="scientific">Novipirellula rosea</name>
    <dbReference type="NCBI Taxonomy" id="1031540"/>
    <lineage>
        <taxon>Bacteria</taxon>
        <taxon>Pseudomonadati</taxon>
        <taxon>Planctomycetota</taxon>
        <taxon>Planctomycetia</taxon>
        <taxon>Pirellulales</taxon>
        <taxon>Pirellulaceae</taxon>
        <taxon>Novipirellula</taxon>
    </lineage>
</organism>
<keyword evidence="5 6" id="KW-0472">Membrane</keyword>
<evidence type="ECO:0000256" key="3">
    <source>
        <dbReference type="ARBA" id="ARBA00022692"/>
    </source>
</evidence>
<dbReference type="InterPro" id="IPR032816">
    <property type="entry name" value="VTT_dom"/>
</dbReference>
<protein>
    <submittedName>
        <fullName evidence="8">DedA family protein</fullName>
    </submittedName>
</protein>
<comment type="caution">
    <text evidence="8">The sequence shown here is derived from an EMBL/GenBank/DDBJ whole genome shotgun (WGS) entry which is preliminary data.</text>
</comment>
<evidence type="ECO:0000313" key="8">
    <source>
        <dbReference type="EMBL" id="GAA4458693.1"/>
    </source>
</evidence>
<gene>
    <name evidence="8" type="ORF">GCM10023156_37230</name>
</gene>
<accession>A0ABP8N3E6</accession>
<evidence type="ECO:0000256" key="5">
    <source>
        <dbReference type="ARBA" id="ARBA00023136"/>
    </source>
</evidence>
<feature type="transmembrane region" description="Helical" evidence="6">
    <location>
        <begin position="12"/>
        <end position="30"/>
    </location>
</feature>
<proteinExistence type="predicted"/>
<reference evidence="9" key="1">
    <citation type="journal article" date="2019" name="Int. J. Syst. Evol. Microbiol.">
        <title>The Global Catalogue of Microorganisms (GCM) 10K type strain sequencing project: providing services to taxonomists for standard genome sequencing and annotation.</title>
        <authorList>
            <consortium name="The Broad Institute Genomics Platform"/>
            <consortium name="The Broad Institute Genome Sequencing Center for Infectious Disease"/>
            <person name="Wu L."/>
            <person name="Ma J."/>
        </authorList>
    </citation>
    <scope>NUCLEOTIDE SEQUENCE [LARGE SCALE GENOMIC DNA]</scope>
    <source>
        <strain evidence="9">JCM 17759</strain>
    </source>
</reference>
<name>A0ABP8N3E6_9BACT</name>
<evidence type="ECO:0000256" key="1">
    <source>
        <dbReference type="ARBA" id="ARBA00004651"/>
    </source>
</evidence>